<dbReference type="OrthoDB" id="5327145at2759"/>
<dbReference type="RefSeq" id="XP_033460992.1">
    <property type="nucleotide sequence ID" value="XM_033600615.1"/>
</dbReference>
<evidence type="ECO:0000256" key="1">
    <source>
        <dbReference type="SAM" id="MobiDB-lite"/>
    </source>
</evidence>
<evidence type="ECO:0000313" key="3">
    <source>
        <dbReference type="RefSeq" id="XP_033460992.1"/>
    </source>
</evidence>
<proteinExistence type="predicted"/>
<dbReference type="AlphaFoldDB" id="A0A6J3M7B3"/>
<dbReference type="GeneID" id="54358415"/>
<reference evidence="3" key="2">
    <citation type="submission" date="2020-04" db="EMBL/GenBank/DDBJ databases">
        <authorList>
            <consortium name="NCBI Genome Project"/>
        </authorList>
    </citation>
    <scope>NUCLEOTIDE SEQUENCE</scope>
    <source>
        <strain evidence="3">CBS 342.82</strain>
    </source>
</reference>
<organism evidence="3">
    <name type="scientific">Dissoconium aciculare CBS 342.82</name>
    <dbReference type="NCBI Taxonomy" id="1314786"/>
    <lineage>
        <taxon>Eukaryota</taxon>
        <taxon>Fungi</taxon>
        <taxon>Dikarya</taxon>
        <taxon>Ascomycota</taxon>
        <taxon>Pezizomycotina</taxon>
        <taxon>Dothideomycetes</taxon>
        <taxon>Dothideomycetidae</taxon>
        <taxon>Mycosphaerellales</taxon>
        <taxon>Dissoconiaceae</taxon>
        <taxon>Dissoconium</taxon>
    </lineage>
</organism>
<sequence>MFATRANQENAVHAQQLAPTGKPLAQSSKHLAPKTPAKAPNASKTPWKAGRNDENGKAGFGQPGGKEGKEGKVDRSAFVTPANTRVRAPLGAKTGNVKALRTPSAAPAQDRAQSSVKPTSPRLRRSKIKVHAGELETRVVPPEPEERE</sequence>
<gene>
    <name evidence="3" type="ORF">K489DRAFT_308510</name>
</gene>
<feature type="compositionally biased region" description="Basic and acidic residues" evidence="1">
    <location>
        <begin position="66"/>
        <end position="75"/>
    </location>
</feature>
<accession>A0A6J3M7B3</accession>
<keyword evidence="2" id="KW-1185">Reference proteome</keyword>
<dbReference type="Proteomes" id="UP000504637">
    <property type="component" value="Unplaced"/>
</dbReference>
<reference evidence="3" key="1">
    <citation type="submission" date="2020-01" db="EMBL/GenBank/DDBJ databases">
        <authorList>
            <consortium name="DOE Joint Genome Institute"/>
            <person name="Haridas S."/>
            <person name="Albert R."/>
            <person name="Binder M."/>
            <person name="Bloem J."/>
            <person name="Labutti K."/>
            <person name="Salamov A."/>
            <person name="Andreopoulos B."/>
            <person name="Baker S.E."/>
            <person name="Barry K."/>
            <person name="Bills G."/>
            <person name="Bluhm B.H."/>
            <person name="Cannon C."/>
            <person name="Castanera R."/>
            <person name="Culley D.E."/>
            <person name="Daum C."/>
            <person name="Ezra D."/>
            <person name="Gonzalez J.B."/>
            <person name="Henrissat B."/>
            <person name="Kuo A."/>
            <person name="Liang C."/>
            <person name="Lipzen A."/>
            <person name="Lutzoni F."/>
            <person name="Magnuson J."/>
            <person name="Mondo S."/>
            <person name="Nolan M."/>
            <person name="Ohm R."/>
            <person name="Pangilinan J."/>
            <person name="Park H.-J."/>
            <person name="Ramirez L."/>
            <person name="Alfaro M."/>
            <person name="Sun H."/>
            <person name="Tritt A."/>
            <person name="Yoshinaga Y."/>
            <person name="Zwiers L.-H."/>
            <person name="Turgeon B.G."/>
            <person name="Goodwin S.B."/>
            <person name="Spatafora J.W."/>
            <person name="Crous P.W."/>
            <person name="Grigoriev I.V."/>
        </authorList>
    </citation>
    <scope>NUCLEOTIDE SEQUENCE</scope>
    <source>
        <strain evidence="3">CBS 342.82</strain>
    </source>
</reference>
<evidence type="ECO:0000313" key="2">
    <source>
        <dbReference type="Proteomes" id="UP000504637"/>
    </source>
</evidence>
<feature type="non-terminal residue" evidence="3">
    <location>
        <position position="148"/>
    </location>
</feature>
<feature type="compositionally biased region" description="Polar residues" evidence="1">
    <location>
        <begin position="1"/>
        <end position="10"/>
    </location>
</feature>
<name>A0A6J3M7B3_9PEZI</name>
<feature type="region of interest" description="Disordered" evidence="1">
    <location>
        <begin position="1"/>
        <end position="148"/>
    </location>
</feature>
<reference evidence="3" key="3">
    <citation type="submission" date="2025-08" db="UniProtKB">
        <authorList>
            <consortium name="RefSeq"/>
        </authorList>
    </citation>
    <scope>IDENTIFICATION</scope>
    <source>
        <strain evidence="3">CBS 342.82</strain>
    </source>
</reference>
<protein>
    <submittedName>
        <fullName evidence="3">Uncharacterized protein</fullName>
    </submittedName>
</protein>